<evidence type="ECO:0008006" key="4">
    <source>
        <dbReference type="Google" id="ProtNLM"/>
    </source>
</evidence>
<gene>
    <name evidence="2" type="ORF">PHYBOEH_009968</name>
</gene>
<proteinExistence type="predicted"/>
<protein>
    <recommendedName>
        <fullName evidence="4">CBM1 domain-containing protein</fullName>
    </recommendedName>
</protein>
<sequence length="189" mass="19991">MQIFTFASIVFAAFTSVQADSIRKLQSSTVADWGDCSNGRVCSTATSTCVRFSQWYSQCLPGTLPNGALCGQSDGTNEWRHPYCPSGQSCVAVGTDYRCRASGPGTVGNPSGTTVATWGDCTGGKTCTNPTGQCVAHSQWYAQCKPATLPRGELCGQRDGATTLWQYPRCPSGQTCALIAGSTTDLRCQ</sequence>
<keyword evidence="3" id="KW-1185">Reference proteome</keyword>
<name>A0A8T1WZE5_9STRA</name>
<dbReference type="AlphaFoldDB" id="A0A8T1WZE5"/>
<dbReference type="EMBL" id="JAGDFL010000066">
    <property type="protein sequence ID" value="KAG7398975.1"/>
    <property type="molecule type" value="Genomic_DNA"/>
</dbReference>
<comment type="caution">
    <text evidence="2">The sequence shown here is derived from an EMBL/GenBank/DDBJ whole genome shotgun (WGS) entry which is preliminary data.</text>
</comment>
<reference evidence="2" key="1">
    <citation type="submission" date="2021-02" db="EMBL/GenBank/DDBJ databases">
        <authorList>
            <person name="Palmer J.M."/>
        </authorList>
    </citation>
    <scope>NUCLEOTIDE SEQUENCE</scope>
    <source>
        <strain evidence="2">SCRP23</strain>
    </source>
</reference>
<evidence type="ECO:0000313" key="3">
    <source>
        <dbReference type="Proteomes" id="UP000693981"/>
    </source>
</evidence>
<keyword evidence="1" id="KW-0732">Signal</keyword>
<feature type="chain" id="PRO_5035937104" description="CBM1 domain-containing protein" evidence="1">
    <location>
        <begin position="20"/>
        <end position="189"/>
    </location>
</feature>
<evidence type="ECO:0000313" key="2">
    <source>
        <dbReference type="EMBL" id="KAG7398975.1"/>
    </source>
</evidence>
<accession>A0A8T1WZE5</accession>
<dbReference type="Proteomes" id="UP000693981">
    <property type="component" value="Unassembled WGS sequence"/>
</dbReference>
<evidence type="ECO:0000256" key="1">
    <source>
        <dbReference type="SAM" id="SignalP"/>
    </source>
</evidence>
<feature type="signal peptide" evidence="1">
    <location>
        <begin position="1"/>
        <end position="19"/>
    </location>
</feature>
<organism evidence="2 3">
    <name type="scientific">Phytophthora boehmeriae</name>
    <dbReference type="NCBI Taxonomy" id="109152"/>
    <lineage>
        <taxon>Eukaryota</taxon>
        <taxon>Sar</taxon>
        <taxon>Stramenopiles</taxon>
        <taxon>Oomycota</taxon>
        <taxon>Peronosporomycetes</taxon>
        <taxon>Peronosporales</taxon>
        <taxon>Peronosporaceae</taxon>
        <taxon>Phytophthora</taxon>
    </lineage>
</organism>
<dbReference type="OrthoDB" id="108852at2759"/>